<name>A0A916VCL6_9FIRM</name>
<dbReference type="AlphaFoldDB" id="A0A916VCL6"/>
<evidence type="ECO:0008006" key="3">
    <source>
        <dbReference type="Google" id="ProtNLM"/>
    </source>
</evidence>
<proteinExistence type="predicted"/>
<gene>
    <name evidence="1" type="ORF">ANBU17_05940</name>
</gene>
<evidence type="ECO:0000313" key="1">
    <source>
        <dbReference type="EMBL" id="GFO84247.1"/>
    </source>
</evidence>
<dbReference type="Gene3D" id="3.10.620.30">
    <property type="match status" value="1"/>
</dbReference>
<reference evidence="1" key="1">
    <citation type="submission" date="2020-06" db="EMBL/GenBank/DDBJ databases">
        <title>Characterization of fructooligosaccharide metabolism and fructooligosaccharide-degrading enzymes in human commensal butyrate producers.</title>
        <authorList>
            <person name="Tanno H."/>
            <person name="Fujii T."/>
            <person name="Hirano K."/>
            <person name="Maeno S."/>
            <person name="Tonozuka T."/>
            <person name="Sakamoto M."/>
            <person name="Ohkuma M."/>
            <person name="Tochio T."/>
            <person name="Endo A."/>
        </authorList>
    </citation>
    <scope>NUCLEOTIDE SEQUENCE</scope>
    <source>
        <strain evidence="1">JCM 17466</strain>
    </source>
</reference>
<organism evidence="1 2">
    <name type="scientific">Anaerostipes butyraticus</name>
    <dbReference type="NCBI Taxonomy" id="645466"/>
    <lineage>
        <taxon>Bacteria</taxon>
        <taxon>Bacillati</taxon>
        <taxon>Bacillota</taxon>
        <taxon>Clostridia</taxon>
        <taxon>Lachnospirales</taxon>
        <taxon>Lachnospiraceae</taxon>
        <taxon>Anaerostipes</taxon>
    </lineage>
</organism>
<protein>
    <recommendedName>
        <fullName evidence="3">Transglutaminase-like domain-containing protein</fullName>
    </recommendedName>
</protein>
<dbReference type="RefSeq" id="WP_201309992.1">
    <property type="nucleotide sequence ID" value="NZ_BLYI01000010.1"/>
</dbReference>
<dbReference type="Proteomes" id="UP000613208">
    <property type="component" value="Unassembled WGS sequence"/>
</dbReference>
<dbReference type="EMBL" id="BLYI01000010">
    <property type="protein sequence ID" value="GFO84247.1"/>
    <property type="molecule type" value="Genomic_DNA"/>
</dbReference>
<dbReference type="SUPFAM" id="SSF54001">
    <property type="entry name" value="Cysteine proteinases"/>
    <property type="match status" value="1"/>
</dbReference>
<dbReference type="InterPro" id="IPR038765">
    <property type="entry name" value="Papain-like_cys_pep_sf"/>
</dbReference>
<accession>A0A916VCL6</accession>
<comment type="caution">
    <text evidence="1">The sequence shown here is derived from an EMBL/GenBank/DDBJ whole genome shotgun (WGS) entry which is preliminary data.</text>
</comment>
<keyword evidence="2" id="KW-1185">Reference proteome</keyword>
<evidence type="ECO:0000313" key="2">
    <source>
        <dbReference type="Proteomes" id="UP000613208"/>
    </source>
</evidence>
<sequence>MREETTLYYRNQLNKKDRMIYDTLKNQWGKFENSIKINMPDSDTSLITQAIHFDNPLLFYVNFYHIEYSQLAQELYVLGDYLYEKNEARKILDYCGKWGSYIINHKPKNLRNVELALWLHDVIIRNTTYGESNGIRSHSIAGVICDHQAVCEGISMAYKYLCDLAGIPCIYVAGDLNGSPHGWNMIWIDNEPSFVDVTNDLNDAGRKNFMRSSKEMIGYSWDNSIIPECRLRNKNNEYFIVHNKRELKKCLRTIGGLECAEIYLDFGRTLDGREIERLVVTAGLTNPLLMTHKVSYSVESQMIIIQK</sequence>